<dbReference type="GO" id="GO:0070009">
    <property type="term" value="F:serine-type aminopeptidase activity"/>
    <property type="evidence" value="ECO:0007669"/>
    <property type="project" value="UniProtKB-UniRule"/>
</dbReference>
<dbReference type="STRING" id="1640674.SAMN05216323_102519"/>
<sequence length="715" mass="79915">MRKIVALSLGLILMLGTVAKADEGMWLLPLINQLNAKQMKKMGAKLTAEDIYSINKNSMKDAVVIFGRGCTGEVISDQGLVLTNHHCGYGAIQQHSSVEHDYLKDGFWAQSLQEEIPTPGLSVTFLVRIEDVTKQVLDSLAGTKTEDQREMKASAVGKVISDKAIAGTGYSGMVRSLFGGNTYYLFVYETYTDVRMVGAPPSSIGKFGHDTDNWMWPRHTGDFSMFRIYAGKDGKPAAFSKDNVPYKPRYHFPISIKGMKKNDFAMILGYPGSTDRYMTSYEVNENLHLSNPNRIFVRGIRQDILLKDMQANEAVNIMYASKYAGSSNYWKNSIGESRGLKRLHVFEKKQAQEQAFSNWVKQSPDRIEKYGDALSLIQSAVNGRKDLSNAQQYLSECFFSGVEIMSPARISSSFMGRIAKATDADKPALIADWKKALEGVYKNINMPTDKRVALAMFKIYREKAGAEYLPAFYKQIDSLYGGNSDLFINNLYEKSIFANQTSAMAFVENPSQELLDADPAAVMAGDVMKVLREVSAKIAPFEVDYDKGHREYIAGILEMEPNKAHYPDANFTMRMTYGSVLDYVPMDGVHYDFKTTLKGVMEKEDPDNWEFVVSPRLKELYNAKDYGRYGVKGEMPLAFITTNDITGGNSGSPVINGNGQLIGTAFDGNWEAMSGDIAFEPELQRTISVDIRYTLFIIDKFAGAKRLINEMTIVE</sequence>
<evidence type="ECO:0000256" key="1">
    <source>
        <dbReference type="ARBA" id="ARBA00010491"/>
    </source>
</evidence>
<dbReference type="InterPro" id="IPR043504">
    <property type="entry name" value="Peptidase_S1_PA_chymotrypsin"/>
</dbReference>
<keyword evidence="6 7" id="KW-0720">Serine protease</keyword>
<dbReference type="InterPro" id="IPR009003">
    <property type="entry name" value="Peptidase_S1_PA"/>
</dbReference>
<dbReference type="PANTHER" id="PTHR38469">
    <property type="entry name" value="PERIPLASMIC PEPTIDASE SUBFAMILY S1B"/>
    <property type="match status" value="1"/>
</dbReference>
<keyword evidence="5 7" id="KW-0378">Hydrolase</keyword>
<keyword evidence="3 7" id="KW-0645">Protease</keyword>
<dbReference type="EC" id="3.4.14.-" evidence="7"/>
<gene>
    <name evidence="8" type="ORF">SAMN05216323_102519</name>
</gene>
<accession>A0A1G6KIN4</accession>
<dbReference type="GO" id="GO:0008239">
    <property type="term" value="F:dipeptidyl-peptidase activity"/>
    <property type="evidence" value="ECO:0007669"/>
    <property type="project" value="UniProtKB-UniRule"/>
</dbReference>
<organism evidence="8 9">
    <name type="scientific">Williamwhitmania taraxaci</name>
    <dbReference type="NCBI Taxonomy" id="1640674"/>
    <lineage>
        <taxon>Bacteria</taxon>
        <taxon>Pseudomonadati</taxon>
        <taxon>Bacteroidota</taxon>
        <taxon>Bacteroidia</taxon>
        <taxon>Bacteroidales</taxon>
        <taxon>Williamwhitmaniaceae</taxon>
        <taxon>Williamwhitmania</taxon>
    </lineage>
</organism>
<evidence type="ECO:0000256" key="3">
    <source>
        <dbReference type="ARBA" id="ARBA00022670"/>
    </source>
</evidence>
<proteinExistence type="inferred from homology"/>
<evidence type="ECO:0000313" key="9">
    <source>
        <dbReference type="Proteomes" id="UP000199452"/>
    </source>
</evidence>
<reference evidence="8 9" key="1">
    <citation type="submission" date="2016-09" db="EMBL/GenBank/DDBJ databases">
        <authorList>
            <person name="Capua I."/>
            <person name="De Benedictis P."/>
            <person name="Joannis T."/>
            <person name="Lombin L.H."/>
            <person name="Cattoli G."/>
        </authorList>
    </citation>
    <scope>NUCLEOTIDE SEQUENCE [LARGE SCALE GENOMIC DNA]</scope>
    <source>
        <strain evidence="8 9">A7P-90m</strain>
    </source>
</reference>
<dbReference type="GO" id="GO:0006508">
    <property type="term" value="P:proteolysis"/>
    <property type="evidence" value="ECO:0007669"/>
    <property type="project" value="UniProtKB-KW"/>
</dbReference>
<dbReference type="InterPro" id="IPR019500">
    <property type="entry name" value="Pep_S46"/>
</dbReference>
<keyword evidence="2 7" id="KW-0031">Aminopeptidase</keyword>
<evidence type="ECO:0000256" key="5">
    <source>
        <dbReference type="ARBA" id="ARBA00022801"/>
    </source>
</evidence>
<comment type="similarity">
    <text evidence="1 7">Belongs to the peptidase S46 family.</text>
</comment>
<dbReference type="Proteomes" id="UP000199452">
    <property type="component" value="Unassembled WGS sequence"/>
</dbReference>
<comment type="function">
    <text evidence="7">Catalyzes the removal of dipeptides from the N-terminus of oligopeptides.</text>
</comment>
<dbReference type="EMBL" id="FMYP01000025">
    <property type="protein sequence ID" value="SDC30787.1"/>
    <property type="molecule type" value="Genomic_DNA"/>
</dbReference>
<dbReference type="PANTHER" id="PTHR38469:SF1">
    <property type="entry name" value="PERIPLASMIC PEPTIDASE SUBFAMILY S1B"/>
    <property type="match status" value="1"/>
</dbReference>
<dbReference type="SUPFAM" id="SSF50494">
    <property type="entry name" value="Trypsin-like serine proteases"/>
    <property type="match status" value="1"/>
</dbReference>
<dbReference type="RefSeq" id="WP_092437798.1">
    <property type="nucleotide sequence ID" value="NZ_FMYP01000025.1"/>
</dbReference>
<keyword evidence="4" id="KW-0732">Signal</keyword>
<evidence type="ECO:0000256" key="7">
    <source>
        <dbReference type="RuleBase" id="RU366067"/>
    </source>
</evidence>
<evidence type="ECO:0000256" key="4">
    <source>
        <dbReference type="ARBA" id="ARBA00022729"/>
    </source>
</evidence>
<evidence type="ECO:0000256" key="6">
    <source>
        <dbReference type="ARBA" id="ARBA00022825"/>
    </source>
</evidence>
<keyword evidence="9" id="KW-1185">Reference proteome</keyword>
<dbReference type="GO" id="GO:0043171">
    <property type="term" value="P:peptide catabolic process"/>
    <property type="evidence" value="ECO:0007669"/>
    <property type="project" value="UniProtKB-UniRule"/>
</dbReference>
<protein>
    <recommendedName>
        <fullName evidence="7">Dipeptidyl-peptidase</fullName>
        <ecNumber evidence="7">3.4.14.-</ecNumber>
    </recommendedName>
</protein>
<dbReference type="OrthoDB" id="9805367at2"/>
<evidence type="ECO:0000256" key="2">
    <source>
        <dbReference type="ARBA" id="ARBA00022438"/>
    </source>
</evidence>
<dbReference type="Gene3D" id="2.40.10.10">
    <property type="entry name" value="Trypsin-like serine proteases"/>
    <property type="match status" value="1"/>
</dbReference>
<evidence type="ECO:0000313" key="8">
    <source>
        <dbReference type="EMBL" id="SDC30787.1"/>
    </source>
</evidence>
<dbReference type="Pfam" id="PF10459">
    <property type="entry name" value="Peptidase_S46"/>
    <property type="match status" value="1"/>
</dbReference>
<name>A0A1G6KIN4_9BACT</name>
<dbReference type="AlphaFoldDB" id="A0A1G6KIN4"/>